<dbReference type="EMBL" id="LR798465">
    <property type="protein sequence ID" value="CAB5238760.1"/>
    <property type="molecule type" value="Genomic_DNA"/>
</dbReference>
<accession>A0A6J7XNC5</accession>
<sequence length="68" mass="8097">MTDDEILKLWRQHYEVLGFAHALMEKMKQETQREPVAYIATNALGLKFFRSRRPDDVYKPVPLYDLRG</sequence>
<proteinExistence type="predicted"/>
<protein>
    <submittedName>
        <fullName evidence="1">Uncharacterized protein</fullName>
    </submittedName>
</protein>
<evidence type="ECO:0000313" key="1">
    <source>
        <dbReference type="EMBL" id="CAB5238760.1"/>
    </source>
</evidence>
<gene>
    <name evidence="1" type="ORF">UFOVP751_2</name>
</gene>
<organism evidence="1">
    <name type="scientific">uncultured Caudovirales phage</name>
    <dbReference type="NCBI Taxonomy" id="2100421"/>
    <lineage>
        <taxon>Viruses</taxon>
        <taxon>Duplodnaviria</taxon>
        <taxon>Heunggongvirae</taxon>
        <taxon>Uroviricota</taxon>
        <taxon>Caudoviricetes</taxon>
        <taxon>Peduoviridae</taxon>
        <taxon>Maltschvirus</taxon>
        <taxon>Maltschvirus maltsch</taxon>
    </lineage>
</organism>
<reference evidence="1" key="1">
    <citation type="submission" date="2020-05" db="EMBL/GenBank/DDBJ databases">
        <authorList>
            <person name="Chiriac C."/>
            <person name="Salcher M."/>
            <person name="Ghai R."/>
            <person name="Kavagutti S V."/>
        </authorList>
    </citation>
    <scope>NUCLEOTIDE SEQUENCE</scope>
</reference>
<name>A0A6J7XNC5_9CAUD</name>